<protein>
    <submittedName>
        <fullName evidence="1">Uncharacterized protein</fullName>
    </submittedName>
</protein>
<reference evidence="1" key="1">
    <citation type="submission" date="2023-10" db="EMBL/GenBank/DDBJ databases">
        <authorList>
            <person name="Chen Y."/>
            <person name="Shah S."/>
            <person name="Dougan E. K."/>
            <person name="Thang M."/>
            <person name="Chan C."/>
        </authorList>
    </citation>
    <scope>NUCLEOTIDE SEQUENCE [LARGE SCALE GENOMIC DNA]</scope>
</reference>
<evidence type="ECO:0000313" key="2">
    <source>
        <dbReference type="Proteomes" id="UP001189429"/>
    </source>
</evidence>
<comment type="caution">
    <text evidence="1">The sequence shown here is derived from an EMBL/GenBank/DDBJ whole genome shotgun (WGS) entry which is preliminary data.</text>
</comment>
<dbReference type="Proteomes" id="UP001189429">
    <property type="component" value="Unassembled WGS sequence"/>
</dbReference>
<proteinExistence type="predicted"/>
<feature type="non-terminal residue" evidence="1">
    <location>
        <position position="155"/>
    </location>
</feature>
<organism evidence="1 2">
    <name type="scientific">Prorocentrum cordatum</name>
    <dbReference type="NCBI Taxonomy" id="2364126"/>
    <lineage>
        <taxon>Eukaryota</taxon>
        <taxon>Sar</taxon>
        <taxon>Alveolata</taxon>
        <taxon>Dinophyceae</taxon>
        <taxon>Prorocentrales</taxon>
        <taxon>Prorocentraceae</taxon>
        <taxon>Prorocentrum</taxon>
    </lineage>
</organism>
<dbReference type="EMBL" id="CAUYUJ010002129">
    <property type="protein sequence ID" value="CAK0799342.1"/>
    <property type="molecule type" value="Genomic_DNA"/>
</dbReference>
<evidence type="ECO:0000313" key="1">
    <source>
        <dbReference type="EMBL" id="CAK0799342.1"/>
    </source>
</evidence>
<name>A0ABN9Q148_9DINO</name>
<accession>A0ABN9Q148</accession>
<keyword evidence="2" id="KW-1185">Reference proteome</keyword>
<sequence>MTRTQIRKTCWAAFGDGYASRRTSRSPKIPFLPADFNMKVRFQGHVDSTPPDHLRCILRVVVQEACAGCDLAAPKLQPGAVAKRVQPCVERWAPLLEVLFGKIDDVLEGADTVIHGIEEGIEACQAEADVPAAGLACGVVGSLMAVREIDMIEDE</sequence>
<gene>
    <name evidence="1" type="ORF">PCOR1329_LOCUS7834</name>
</gene>